<dbReference type="Proteomes" id="UP000287527">
    <property type="component" value="Unassembled WGS sequence"/>
</dbReference>
<dbReference type="InterPro" id="IPR011990">
    <property type="entry name" value="TPR-like_helical_dom_sf"/>
</dbReference>
<accession>A0A3S4SSV5</accession>
<dbReference type="Gene3D" id="1.25.40.10">
    <property type="entry name" value="Tetratricopeptide repeat domain"/>
    <property type="match status" value="1"/>
</dbReference>
<dbReference type="AlphaFoldDB" id="A0A3S4SSV5"/>
<dbReference type="GO" id="GO:0003677">
    <property type="term" value="F:DNA binding"/>
    <property type="evidence" value="ECO:0007669"/>
    <property type="project" value="InterPro"/>
</dbReference>
<dbReference type="RefSeq" id="WP_128391527.1">
    <property type="nucleotide sequence ID" value="NZ_SBII01000022.1"/>
</dbReference>
<evidence type="ECO:0000256" key="1">
    <source>
        <dbReference type="PROSITE-ProRule" id="PRU00339"/>
    </source>
</evidence>
<dbReference type="EMBL" id="SBII01000022">
    <property type="protein sequence ID" value="RWW91640.1"/>
    <property type="molecule type" value="Genomic_DNA"/>
</dbReference>
<protein>
    <submittedName>
        <fullName evidence="5">Tetratricopeptide repeat protein</fullName>
    </submittedName>
</protein>
<dbReference type="InterPro" id="IPR016032">
    <property type="entry name" value="Sig_transdc_resp-reg_C-effctor"/>
</dbReference>
<dbReference type="PROSITE" id="PS50005">
    <property type="entry name" value="TPR"/>
    <property type="match status" value="1"/>
</dbReference>
<dbReference type="Pfam" id="PF13424">
    <property type="entry name" value="TPR_12"/>
    <property type="match status" value="1"/>
</dbReference>
<name>A0A3S4SSV5_9FLAO</name>
<dbReference type="InterPro" id="IPR019734">
    <property type="entry name" value="TPR_rpt"/>
</dbReference>
<evidence type="ECO:0000256" key="3">
    <source>
        <dbReference type="SAM" id="Phobius"/>
    </source>
</evidence>
<sequence>MKTRKKNKYAHTVYLLLLCLFLYAPSYANTTTHCDSLIQKGIDAMWDKNYVKSLELLTQAKSLAEKNHWYKQLFLANNNIGATYYQMLDYGEALKYYLESYNIAIKELEPKFEMVVLNNIAILYSKEKKYKQAKEYFKKAYDVAKENKDNIKIGLYAMNLASVAHETNNLTEAKKYILESIPYLKNEPGLYPMAQVTLAQNDLLAGNAKQAREKAQYLYTHTKDLEYNNIGVLISAVIIEAYLKEGNYALAESEAYKLLAAKPELDTKRTVFDLLTKVYIKTRSFEKALQYKDSIMATDEKLNDIKNGKLFENNMVKFEIQDYKNQIAINEEKRSAERQWFYYIITFIIAIVTIIILSLRNILAKHKQKKLIAERNEKVLALELEKEKTENLLLEKQISEKETIALLEQERLKNEIETRNRKLSAKALYLSGKNQLIEEVISSLSQLPELSKYQSLTNHIKTLKSHLKTDDEWDSFITHFEEVNHGFINQLKTLHPSLNANDLRFISYIYMNLSTKEIASMLNITAEACRKRKERIVSKMELSEDTSIYDYLSGI</sequence>
<keyword evidence="1" id="KW-0802">TPR repeat</keyword>
<dbReference type="SMART" id="SM00028">
    <property type="entry name" value="TPR"/>
    <property type="match status" value="4"/>
</dbReference>
<evidence type="ECO:0000256" key="4">
    <source>
        <dbReference type="SAM" id="SignalP"/>
    </source>
</evidence>
<feature type="coiled-coil region" evidence="2">
    <location>
        <begin position="372"/>
        <end position="426"/>
    </location>
</feature>
<comment type="caution">
    <text evidence="5">The sequence shown here is derived from an EMBL/GenBank/DDBJ whole genome shotgun (WGS) entry which is preliminary data.</text>
</comment>
<dbReference type="SUPFAM" id="SSF46894">
    <property type="entry name" value="C-terminal effector domain of the bipartite response regulators"/>
    <property type="match status" value="1"/>
</dbReference>
<dbReference type="GO" id="GO:0006355">
    <property type="term" value="P:regulation of DNA-templated transcription"/>
    <property type="evidence" value="ECO:0007669"/>
    <property type="project" value="InterPro"/>
</dbReference>
<keyword evidence="3" id="KW-0472">Membrane</keyword>
<feature type="repeat" description="TPR" evidence="1">
    <location>
        <begin position="114"/>
        <end position="147"/>
    </location>
</feature>
<keyword evidence="2" id="KW-0175">Coiled coil</keyword>
<keyword evidence="6" id="KW-1185">Reference proteome</keyword>
<organism evidence="5 6">
    <name type="scientific">Flavobacterium cerinum</name>
    <dbReference type="NCBI Taxonomy" id="2502784"/>
    <lineage>
        <taxon>Bacteria</taxon>
        <taxon>Pseudomonadati</taxon>
        <taxon>Bacteroidota</taxon>
        <taxon>Flavobacteriia</taxon>
        <taxon>Flavobacteriales</taxon>
        <taxon>Flavobacteriaceae</taxon>
        <taxon>Flavobacterium</taxon>
    </lineage>
</organism>
<feature type="transmembrane region" description="Helical" evidence="3">
    <location>
        <begin position="340"/>
        <end position="359"/>
    </location>
</feature>
<evidence type="ECO:0000313" key="5">
    <source>
        <dbReference type="EMBL" id="RWW91640.1"/>
    </source>
</evidence>
<keyword evidence="3" id="KW-0812">Transmembrane</keyword>
<dbReference type="SUPFAM" id="SSF48452">
    <property type="entry name" value="TPR-like"/>
    <property type="match status" value="1"/>
</dbReference>
<keyword evidence="3" id="KW-1133">Transmembrane helix</keyword>
<gene>
    <name evidence="5" type="ORF">EPI11_18765</name>
</gene>
<evidence type="ECO:0000313" key="6">
    <source>
        <dbReference type="Proteomes" id="UP000287527"/>
    </source>
</evidence>
<evidence type="ECO:0000256" key="2">
    <source>
        <dbReference type="SAM" id="Coils"/>
    </source>
</evidence>
<reference evidence="5 6" key="1">
    <citation type="submission" date="2019-01" db="EMBL/GenBank/DDBJ databases">
        <title>Flavobacterium sp. nov.,isolated from freshwater.</title>
        <authorList>
            <person name="Zhang R."/>
            <person name="Du Z.-J."/>
        </authorList>
    </citation>
    <scope>NUCLEOTIDE SEQUENCE [LARGE SCALE GENOMIC DNA]</scope>
    <source>
        <strain evidence="5 6">1E403</strain>
    </source>
</reference>
<feature type="signal peptide" evidence="4">
    <location>
        <begin position="1"/>
        <end position="28"/>
    </location>
</feature>
<keyword evidence="4" id="KW-0732">Signal</keyword>
<feature type="chain" id="PRO_5018586170" evidence="4">
    <location>
        <begin position="29"/>
        <end position="555"/>
    </location>
</feature>
<proteinExistence type="predicted"/>
<dbReference type="OrthoDB" id="614964at2"/>